<comment type="caution">
    <text evidence="1">The sequence shown here is derived from an EMBL/GenBank/DDBJ whole genome shotgun (WGS) entry which is preliminary data.</text>
</comment>
<evidence type="ECO:0000313" key="2">
    <source>
        <dbReference type="Proteomes" id="UP000490821"/>
    </source>
</evidence>
<proteinExistence type="predicted"/>
<reference evidence="1 2" key="1">
    <citation type="journal article" date="2020" name="Microbiome">
        <title>Single-cell genomics of uncultured bacteria reveals dietary fiber responders in the mouse gut microbiota.</title>
        <authorList>
            <person name="Chijiiwa R."/>
            <person name="Hosokawa M."/>
            <person name="Kogawa M."/>
            <person name="Nishikawa Y."/>
            <person name="Ide K."/>
            <person name="Sakanashi C."/>
            <person name="Takahashi K."/>
            <person name="Takeyama H."/>
        </authorList>
    </citation>
    <scope>NUCLEOTIDE SEQUENCE [LARGE SCALE GENOMIC DNA]</scope>
    <source>
        <strain evidence="1">IMSAGC_017</strain>
    </source>
</reference>
<evidence type="ECO:0000313" key="1">
    <source>
        <dbReference type="EMBL" id="GFI41577.1"/>
    </source>
</evidence>
<sequence>MYMHGYTDGGDNNIAIRYHNAVVFRLIQQQSIPERQAVILVPQIPNAQNSVDESDYFKD</sequence>
<accession>A0A829ZC51</accession>
<dbReference type="EMBL" id="BLMI01000193">
    <property type="protein sequence ID" value="GFI41577.1"/>
    <property type="molecule type" value="Genomic_DNA"/>
</dbReference>
<dbReference type="RefSeq" id="WP_285946153.1">
    <property type="nucleotide sequence ID" value="NZ_CAOTJC010000064.1"/>
</dbReference>
<dbReference type="Proteomes" id="UP000490821">
    <property type="component" value="Unassembled WGS sequence"/>
</dbReference>
<protein>
    <submittedName>
        <fullName evidence="1">Uncharacterized protein</fullName>
    </submittedName>
</protein>
<name>A0A829ZC51_9FIRM</name>
<gene>
    <name evidence="1" type="ORF">IMSAGC017_01622</name>
</gene>
<organism evidence="1 2">
    <name type="scientific">Thomasclavelia cocleata</name>
    <dbReference type="NCBI Taxonomy" id="69824"/>
    <lineage>
        <taxon>Bacteria</taxon>
        <taxon>Bacillati</taxon>
        <taxon>Bacillota</taxon>
        <taxon>Erysipelotrichia</taxon>
        <taxon>Erysipelotrichales</taxon>
        <taxon>Coprobacillaceae</taxon>
        <taxon>Thomasclavelia</taxon>
    </lineage>
</organism>
<dbReference type="AlphaFoldDB" id="A0A829ZC51"/>